<keyword evidence="4" id="KW-1185">Reference proteome</keyword>
<dbReference type="Pfam" id="PF03981">
    <property type="entry name" value="Ubiq_cyt_C_chap"/>
    <property type="match status" value="1"/>
</dbReference>
<feature type="domain" description="Ubiquinol-cytochrome c chaperone" evidence="2">
    <location>
        <begin position="153"/>
        <end position="290"/>
    </location>
</feature>
<dbReference type="PANTHER" id="PTHR12184">
    <property type="entry name" value="UBIQUINOL-CYTOCHROME C REDUCTASE COMPLEX ASSEMBLY FACTOR 1 FAMILY MEMBER"/>
    <property type="match status" value="1"/>
</dbReference>
<dbReference type="Proteomes" id="UP000266861">
    <property type="component" value="Unassembled WGS sequence"/>
</dbReference>
<dbReference type="GO" id="GO:0005739">
    <property type="term" value="C:mitochondrion"/>
    <property type="evidence" value="ECO:0007669"/>
    <property type="project" value="TreeGrafter"/>
</dbReference>
<gene>
    <name evidence="3" type="ORF">Glove_31g33</name>
</gene>
<dbReference type="GO" id="GO:0034551">
    <property type="term" value="P:mitochondrial respiratory chain complex III assembly"/>
    <property type="evidence" value="ECO:0007669"/>
    <property type="project" value="TreeGrafter"/>
</dbReference>
<dbReference type="STRING" id="1348612.A0A397JH97"/>
<dbReference type="EMBL" id="PQFF01000029">
    <property type="protein sequence ID" value="RHZ87725.1"/>
    <property type="molecule type" value="Genomic_DNA"/>
</dbReference>
<evidence type="ECO:0000313" key="4">
    <source>
        <dbReference type="Proteomes" id="UP000266861"/>
    </source>
</evidence>
<protein>
    <recommendedName>
        <fullName evidence="2">Ubiquinol-cytochrome c chaperone domain-containing protein</fullName>
    </recommendedName>
</protein>
<evidence type="ECO:0000256" key="1">
    <source>
        <dbReference type="ARBA" id="ARBA00006407"/>
    </source>
</evidence>
<comment type="caution">
    <text evidence="3">The sequence shown here is derived from an EMBL/GenBank/DDBJ whole genome shotgun (WGS) entry which is preliminary data.</text>
</comment>
<dbReference type="OrthoDB" id="10253878at2759"/>
<reference evidence="3 4" key="1">
    <citation type="submission" date="2018-08" db="EMBL/GenBank/DDBJ databases">
        <title>Genome and evolution of the arbuscular mycorrhizal fungus Diversispora epigaea (formerly Glomus versiforme) and its bacterial endosymbionts.</title>
        <authorList>
            <person name="Sun X."/>
            <person name="Fei Z."/>
            <person name="Harrison M."/>
        </authorList>
    </citation>
    <scope>NUCLEOTIDE SEQUENCE [LARGE SCALE GENOMIC DNA]</scope>
    <source>
        <strain evidence="3 4">IT104</strain>
    </source>
</reference>
<evidence type="ECO:0000259" key="2">
    <source>
        <dbReference type="Pfam" id="PF03981"/>
    </source>
</evidence>
<dbReference type="PANTHER" id="PTHR12184:SF1">
    <property type="entry name" value="UBIQUINOL-CYTOCHROME-C REDUCTASE COMPLEX ASSEMBLY FACTOR 1"/>
    <property type="match status" value="1"/>
</dbReference>
<dbReference type="InterPro" id="IPR007129">
    <property type="entry name" value="Ubiqinol_cyt_c_chaperone_CPB3"/>
</dbReference>
<dbReference type="AlphaFoldDB" id="A0A397JH97"/>
<proteinExistence type="inferred from homology"/>
<dbReference type="InterPro" id="IPR021150">
    <property type="entry name" value="Ubiq_cyt_c_chap"/>
</dbReference>
<evidence type="ECO:0000313" key="3">
    <source>
        <dbReference type="EMBL" id="RHZ87725.1"/>
    </source>
</evidence>
<comment type="similarity">
    <text evidence="1">Belongs to the CBP3 family.</text>
</comment>
<organism evidence="3 4">
    <name type="scientific">Diversispora epigaea</name>
    <dbReference type="NCBI Taxonomy" id="1348612"/>
    <lineage>
        <taxon>Eukaryota</taxon>
        <taxon>Fungi</taxon>
        <taxon>Fungi incertae sedis</taxon>
        <taxon>Mucoromycota</taxon>
        <taxon>Glomeromycotina</taxon>
        <taxon>Glomeromycetes</taxon>
        <taxon>Diversisporales</taxon>
        <taxon>Diversisporaceae</taxon>
        <taxon>Diversispora</taxon>
    </lineage>
</organism>
<name>A0A397JH97_9GLOM</name>
<accession>A0A397JH97</accession>
<sequence length="297" mass="34627">MTANTLYTLKKFAPNTIVQYLPRICICNSEFRFIKRNETILFTQTPNRYIFRFFSTTKGTTTPKMVTSTDNKENENERIYNESNPFYVDTFQTPRSTSPPPKLSPFFHKIAIRVARLFGYYDLPIQALGVTRAMYQLCARQLEANREFYIDGCKLPDSFQTWFSITLLHVWMLMVRFRAEKDGKVYMQQLVNHLFDDAEWRMREIHGITSGRIITQYLKDYLAQFHGGVISYDEGLCKNDPVLAAALWRNVLVTEGSARNIASLVNYVRLELQSLDKTPYEEITQGRILFSQKISPL</sequence>